<protein>
    <submittedName>
        <fullName evidence="4">Aste57867_1396 protein</fullName>
    </submittedName>
    <submittedName>
        <fullName evidence="5">Aste57867_5923 protein</fullName>
    </submittedName>
</protein>
<evidence type="ECO:0000313" key="6">
    <source>
        <dbReference type="Proteomes" id="UP000332933"/>
    </source>
</evidence>
<name>A0A485KHN0_9STRA</name>
<feature type="transmembrane region" description="Helical" evidence="1">
    <location>
        <begin position="31"/>
        <end position="53"/>
    </location>
</feature>
<evidence type="ECO:0000313" key="3">
    <source>
        <dbReference type="EMBL" id="KAF0718917.1"/>
    </source>
</evidence>
<evidence type="ECO:0000313" key="4">
    <source>
        <dbReference type="EMBL" id="VFT78613.1"/>
    </source>
</evidence>
<evidence type="ECO:0000256" key="1">
    <source>
        <dbReference type="SAM" id="Phobius"/>
    </source>
</evidence>
<gene>
    <name evidence="5" type="primary">Aste57867_5923</name>
    <name evidence="4" type="synonym">Aste57867_1396</name>
    <name evidence="3" type="ORF">As57867_001395</name>
    <name evidence="2" type="ORF">As57867_005909</name>
    <name evidence="4" type="ORF">ASTE57867_1396</name>
    <name evidence="5" type="ORF">ASTE57867_5923</name>
</gene>
<dbReference type="AlphaFoldDB" id="A0A485KHN0"/>
<reference evidence="5 6" key="1">
    <citation type="submission" date="2019-03" db="EMBL/GenBank/DDBJ databases">
        <authorList>
            <person name="Gaulin E."/>
            <person name="Dumas B."/>
        </authorList>
    </citation>
    <scope>NUCLEOTIDE SEQUENCE [LARGE SCALE GENOMIC DNA]</scope>
    <source>
        <strain evidence="5">CBS 568.67</strain>
    </source>
</reference>
<dbReference type="EMBL" id="VJMH01000109">
    <property type="protein sequence ID" value="KAF0718917.1"/>
    <property type="molecule type" value="Genomic_DNA"/>
</dbReference>
<keyword evidence="1" id="KW-0472">Membrane</keyword>
<dbReference type="Proteomes" id="UP000332933">
    <property type="component" value="Unassembled WGS sequence"/>
</dbReference>
<keyword evidence="1" id="KW-0812">Transmembrane</keyword>
<keyword evidence="6" id="KW-1185">Reference proteome</keyword>
<sequence length="167" mass="18898">MVISKQCHLVQVDFQVVCTSANITIGDVSRLATLVVVVIGTNILCYIVTRVLVRSPRQPRVNSNMLYAGAKFLFETSSWIYSDVYYMDRMSAVVNGIVTVQWGRVMYGLDVKLWCTFQVSMARQVNVDNGDFPIDVRMIDRAKFALPLSVSGDRQKSVHARMHECQQ</sequence>
<dbReference type="EMBL" id="CAADRA010002262">
    <property type="protein sequence ID" value="VFT82944.1"/>
    <property type="molecule type" value="Genomic_DNA"/>
</dbReference>
<dbReference type="EMBL" id="VJMH01002260">
    <property type="protein sequence ID" value="KAF0709438.1"/>
    <property type="molecule type" value="Genomic_DNA"/>
</dbReference>
<reference evidence="2" key="2">
    <citation type="submission" date="2019-06" db="EMBL/GenBank/DDBJ databases">
        <title>Genomics analysis of Aphanomyces spp. identifies a new class of oomycete effector associated with host adaptation.</title>
        <authorList>
            <person name="Gaulin E."/>
        </authorList>
    </citation>
    <scope>NUCLEOTIDE SEQUENCE</scope>
    <source>
        <strain evidence="2">CBS 578.67</strain>
    </source>
</reference>
<evidence type="ECO:0000313" key="5">
    <source>
        <dbReference type="EMBL" id="VFT82944.1"/>
    </source>
</evidence>
<proteinExistence type="predicted"/>
<organism evidence="5 6">
    <name type="scientific">Aphanomyces stellatus</name>
    <dbReference type="NCBI Taxonomy" id="120398"/>
    <lineage>
        <taxon>Eukaryota</taxon>
        <taxon>Sar</taxon>
        <taxon>Stramenopiles</taxon>
        <taxon>Oomycota</taxon>
        <taxon>Saprolegniomycetes</taxon>
        <taxon>Saprolegniales</taxon>
        <taxon>Verrucalvaceae</taxon>
        <taxon>Aphanomyces</taxon>
    </lineage>
</organism>
<accession>A0A485KHN0</accession>
<dbReference type="EMBL" id="CAADRA010000109">
    <property type="protein sequence ID" value="VFT78613.1"/>
    <property type="molecule type" value="Genomic_DNA"/>
</dbReference>
<evidence type="ECO:0000313" key="2">
    <source>
        <dbReference type="EMBL" id="KAF0709438.1"/>
    </source>
</evidence>
<dbReference type="OrthoDB" id="78494at2759"/>
<keyword evidence="1" id="KW-1133">Transmembrane helix</keyword>